<dbReference type="NCBIfam" id="TIGR01795">
    <property type="entry name" value="CM_mono_cladeE"/>
    <property type="match status" value="1"/>
</dbReference>
<keyword evidence="1" id="KW-0413">Isomerase</keyword>
<dbReference type="Proteomes" id="UP000199220">
    <property type="component" value="Unassembled WGS sequence"/>
</dbReference>
<name>A0A1H5DPY1_9MICO</name>
<dbReference type="GO" id="GO:0046417">
    <property type="term" value="P:chorismate metabolic process"/>
    <property type="evidence" value="ECO:0007669"/>
    <property type="project" value="InterPro"/>
</dbReference>
<dbReference type="PROSITE" id="PS51168">
    <property type="entry name" value="CHORISMATE_MUT_2"/>
    <property type="match status" value="1"/>
</dbReference>
<dbReference type="SMART" id="SM00830">
    <property type="entry name" value="CM_2"/>
    <property type="match status" value="1"/>
</dbReference>
<protein>
    <submittedName>
        <fullName evidence="3">Chorismate mutase</fullName>
    </submittedName>
</protein>
<dbReference type="PANTHER" id="PTHR38041:SF1">
    <property type="entry name" value="CHORISMATE MUTASE"/>
    <property type="match status" value="1"/>
</dbReference>
<dbReference type="STRING" id="648782.SAMN04488554_0754"/>
<dbReference type="GO" id="GO:0004106">
    <property type="term" value="F:chorismate mutase activity"/>
    <property type="evidence" value="ECO:0007669"/>
    <property type="project" value="InterPro"/>
</dbReference>
<dbReference type="EMBL" id="FNTX01000001">
    <property type="protein sequence ID" value="SED80911.1"/>
    <property type="molecule type" value="Genomic_DNA"/>
</dbReference>
<proteinExistence type="predicted"/>
<evidence type="ECO:0000256" key="1">
    <source>
        <dbReference type="ARBA" id="ARBA00023235"/>
    </source>
</evidence>
<dbReference type="SUPFAM" id="SSF48600">
    <property type="entry name" value="Chorismate mutase II"/>
    <property type="match status" value="1"/>
</dbReference>
<dbReference type="RefSeq" id="WP_089771750.1">
    <property type="nucleotide sequence ID" value="NZ_FNTX01000001.1"/>
</dbReference>
<dbReference type="InterPro" id="IPR051331">
    <property type="entry name" value="Chorismate_mutase-related"/>
</dbReference>
<evidence type="ECO:0000313" key="4">
    <source>
        <dbReference type="Proteomes" id="UP000199220"/>
    </source>
</evidence>
<dbReference type="NCBIfam" id="NF006691">
    <property type="entry name" value="PRK09239.1"/>
    <property type="match status" value="1"/>
</dbReference>
<evidence type="ECO:0000313" key="3">
    <source>
        <dbReference type="EMBL" id="SED80911.1"/>
    </source>
</evidence>
<dbReference type="PANTHER" id="PTHR38041">
    <property type="entry name" value="CHORISMATE MUTASE"/>
    <property type="match status" value="1"/>
</dbReference>
<reference evidence="4" key="1">
    <citation type="submission" date="2016-10" db="EMBL/GenBank/DDBJ databases">
        <authorList>
            <person name="Varghese N."/>
            <person name="Submissions S."/>
        </authorList>
    </citation>
    <scope>NUCLEOTIDE SEQUENCE [LARGE SCALE GENOMIC DNA]</scope>
    <source>
        <strain evidence="4">DSM 21368</strain>
    </source>
</reference>
<dbReference type="InterPro" id="IPR010951">
    <property type="entry name" value="CM_bact"/>
</dbReference>
<dbReference type="Pfam" id="PF01817">
    <property type="entry name" value="CM_2"/>
    <property type="match status" value="1"/>
</dbReference>
<accession>A0A1H5DPY1</accession>
<dbReference type="AlphaFoldDB" id="A0A1H5DPY1"/>
<dbReference type="InterPro" id="IPR002701">
    <property type="entry name" value="CM_II_prokaryot"/>
</dbReference>
<dbReference type="InterPro" id="IPR036979">
    <property type="entry name" value="CM_dom_sf"/>
</dbReference>
<evidence type="ECO:0000259" key="2">
    <source>
        <dbReference type="PROSITE" id="PS51168"/>
    </source>
</evidence>
<dbReference type="GO" id="GO:0009697">
    <property type="term" value="P:salicylic acid biosynthetic process"/>
    <property type="evidence" value="ECO:0007669"/>
    <property type="project" value="TreeGrafter"/>
</dbReference>
<dbReference type="InterPro" id="IPR036263">
    <property type="entry name" value="Chorismate_II_sf"/>
</dbReference>
<feature type="domain" description="Chorismate mutase" evidence="2">
    <location>
        <begin position="10"/>
        <end position="101"/>
    </location>
</feature>
<dbReference type="OrthoDB" id="3267837at2"/>
<sequence>MSEATGTGSTELPEQLLSLRGSIDNIDAALIHLLAERFKCTQAVGRLKAHQGLPPSDLSREEQQIARLRSLAEDAGLDPVFAEKFLAFIIAEVIRHHEDIASERPERAEHA</sequence>
<organism evidence="3 4">
    <name type="scientific">Ruania alba</name>
    <dbReference type="NCBI Taxonomy" id="648782"/>
    <lineage>
        <taxon>Bacteria</taxon>
        <taxon>Bacillati</taxon>
        <taxon>Actinomycetota</taxon>
        <taxon>Actinomycetes</taxon>
        <taxon>Micrococcales</taxon>
        <taxon>Ruaniaceae</taxon>
        <taxon>Ruania</taxon>
    </lineage>
</organism>
<dbReference type="Gene3D" id="1.20.59.10">
    <property type="entry name" value="Chorismate mutase"/>
    <property type="match status" value="1"/>
</dbReference>
<keyword evidence="4" id="KW-1185">Reference proteome</keyword>
<gene>
    <name evidence="3" type="ORF">SAMN04488554_0754</name>
</gene>